<dbReference type="RefSeq" id="WP_060476418.1">
    <property type="nucleotide sequence ID" value="NZ_BECF01000018.1"/>
</dbReference>
<sequence>MKNLTITKEDVYEIKKQKETNVEPSHDNETRKSHTKDIEFSNTELNDMNDLNDIELKKYEYLYLIYFHLSFLKIVWL</sequence>
<reference evidence="2" key="2">
    <citation type="submission" date="2009-12" db="EMBL/GenBank/DDBJ databases">
        <authorList>
            <person name="Summers A.O."/>
            <person name="Shearer J."/>
            <person name="Wireman J."/>
        </authorList>
    </citation>
    <scope>NUCLEOTIDE SEQUENCE</scope>
    <source>
        <strain evidence="2">3041</strain>
        <plasmid evidence="2">SAP056A</plasmid>
    </source>
</reference>
<dbReference type="EMBL" id="GQ900478">
    <property type="protein sequence ID" value="ACZ69016.1"/>
    <property type="molecule type" value="Genomic_DNA"/>
</dbReference>
<accession>D2JDT7</accession>
<keyword evidence="2" id="KW-0614">Plasmid</keyword>
<dbReference type="AlphaFoldDB" id="D2JDT7"/>
<feature type="region of interest" description="Disordered" evidence="1">
    <location>
        <begin position="17"/>
        <end position="36"/>
    </location>
</feature>
<organism evidence="2">
    <name type="scientific">Staphylococcus aureus</name>
    <dbReference type="NCBI Taxonomy" id="1280"/>
    <lineage>
        <taxon>Bacteria</taxon>
        <taxon>Bacillati</taxon>
        <taxon>Bacillota</taxon>
        <taxon>Bacilli</taxon>
        <taxon>Bacillales</taxon>
        <taxon>Staphylococcaceae</taxon>
        <taxon>Staphylococcus</taxon>
    </lineage>
</organism>
<proteinExistence type="predicted"/>
<evidence type="ECO:0000256" key="1">
    <source>
        <dbReference type="SAM" id="MobiDB-lite"/>
    </source>
</evidence>
<reference evidence="2" key="1">
    <citation type="submission" date="2009-08" db="EMBL/GenBank/DDBJ databases">
        <authorList>
            <person name="Gill J."/>
            <person name="Borman J."/>
            <person name="Shetty J."/>
            <person name="Hostetler J."/>
            <person name="Durkin S."/>
            <person name="Montgomery B."/>
        </authorList>
    </citation>
    <scope>NUCLEOTIDE SEQUENCE</scope>
    <source>
        <strain evidence="2">3041</strain>
        <plasmid evidence="2">SAP056A</plasmid>
    </source>
</reference>
<gene>
    <name evidence="2" type="ORF">SAP056A_003</name>
</gene>
<geneLocation type="plasmid" evidence="2">
    <name>SAP056A</name>
</geneLocation>
<evidence type="ECO:0000313" key="2">
    <source>
        <dbReference type="EMBL" id="ACZ69016.1"/>
    </source>
</evidence>
<protein>
    <submittedName>
        <fullName evidence="2">Uncharacterized protein</fullName>
    </submittedName>
</protein>
<name>D2JDT7_STAAU</name>